<sequence length="65" mass="6822">MKKQNFKSLTLKRNTVSNLDLVEINGGISGGACGSHGNSACCPQSYGNCNSDQRTCTDSVVHCNG</sequence>
<dbReference type="AlphaFoldDB" id="A0A7L4ZPY2"/>
<keyword evidence="2" id="KW-1185">Reference proteome</keyword>
<protein>
    <submittedName>
        <fullName evidence="1">Uncharacterized protein</fullName>
    </submittedName>
</protein>
<accession>A0A7L4ZPY2</accession>
<proteinExistence type="predicted"/>
<evidence type="ECO:0000313" key="2">
    <source>
        <dbReference type="Proteomes" id="UP000464657"/>
    </source>
</evidence>
<organism evidence="1 2">
    <name type="scientific">Kordia antarctica</name>
    <dbReference type="NCBI Taxonomy" id="1218801"/>
    <lineage>
        <taxon>Bacteria</taxon>
        <taxon>Pseudomonadati</taxon>
        <taxon>Bacteroidota</taxon>
        <taxon>Flavobacteriia</taxon>
        <taxon>Flavobacteriales</taxon>
        <taxon>Flavobacteriaceae</taxon>
        <taxon>Kordia</taxon>
    </lineage>
</organism>
<evidence type="ECO:0000313" key="1">
    <source>
        <dbReference type="EMBL" id="QHI38527.1"/>
    </source>
</evidence>
<dbReference type="Proteomes" id="UP000464657">
    <property type="component" value="Chromosome"/>
</dbReference>
<reference evidence="1 2" key="1">
    <citation type="journal article" date="2013" name="Int. J. Syst. Evol. Microbiol.">
        <title>Kordia antarctica sp. nov., isolated from Antarctic seawater.</title>
        <authorList>
            <person name="Baek K."/>
            <person name="Choi A."/>
            <person name="Kang I."/>
            <person name="Lee K."/>
            <person name="Cho J.C."/>
        </authorList>
    </citation>
    <scope>NUCLEOTIDE SEQUENCE [LARGE SCALE GENOMIC DNA]</scope>
    <source>
        <strain evidence="1 2">IMCC3317</strain>
    </source>
</reference>
<gene>
    <name evidence="1" type="ORF">IMCC3317_39200</name>
</gene>
<name>A0A7L4ZPY2_9FLAO</name>
<dbReference type="EMBL" id="CP019288">
    <property type="protein sequence ID" value="QHI38527.1"/>
    <property type="molecule type" value="Genomic_DNA"/>
</dbReference>
<dbReference type="KEGG" id="kan:IMCC3317_39200"/>